<dbReference type="GO" id="GO:0072344">
    <property type="term" value="P:rescue of stalled ribosome"/>
    <property type="evidence" value="ECO:0007669"/>
    <property type="project" value="UniProtKB-UniRule"/>
</dbReference>
<dbReference type="GO" id="GO:1990112">
    <property type="term" value="C:RQC complex"/>
    <property type="evidence" value="ECO:0007669"/>
    <property type="project" value="UniProtKB-UniRule"/>
</dbReference>
<dbReference type="InterPro" id="IPR039795">
    <property type="entry name" value="LTN1/Rkr1"/>
</dbReference>
<feature type="domain" description="E3 ubiquitin-protein ligase listerin N-terminal" evidence="2">
    <location>
        <begin position="55"/>
        <end position="364"/>
    </location>
</feature>
<comment type="function">
    <text evidence="1">E3 ubiquitin-protein ligase. Component of the ribosome quality control complex (RQC), a ribosome-associated complex that mediates ubiquitination and extraction of incompletely synthesized nascent chains for proteasomal degradation.</text>
</comment>
<keyword evidence="1" id="KW-0833">Ubl conjugation pathway</keyword>
<dbReference type="GO" id="GO:1990116">
    <property type="term" value="P:ribosome-associated ubiquitin-dependent protein catabolic process"/>
    <property type="evidence" value="ECO:0007669"/>
    <property type="project" value="UniProtKB-UniRule"/>
</dbReference>
<evidence type="ECO:0000256" key="1">
    <source>
        <dbReference type="RuleBase" id="RU367090"/>
    </source>
</evidence>
<comment type="similarity">
    <text evidence="1">Belongs to the LTN1 family.</text>
</comment>
<accession>A0A819CFD1</accession>
<dbReference type="InterPro" id="IPR011989">
    <property type="entry name" value="ARM-like"/>
</dbReference>
<dbReference type="GO" id="GO:0043023">
    <property type="term" value="F:ribosomal large subunit binding"/>
    <property type="evidence" value="ECO:0007669"/>
    <property type="project" value="TreeGrafter"/>
</dbReference>
<feature type="non-terminal residue" evidence="3">
    <location>
        <position position="1"/>
    </location>
</feature>
<organism evidence="3 4">
    <name type="scientific">Rotaria sordida</name>
    <dbReference type="NCBI Taxonomy" id="392033"/>
    <lineage>
        <taxon>Eukaryota</taxon>
        <taxon>Metazoa</taxon>
        <taxon>Spiralia</taxon>
        <taxon>Gnathifera</taxon>
        <taxon>Rotifera</taxon>
        <taxon>Eurotatoria</taxon>
        <taxon>Bdelloidea</taxon>
        <taxon>Philodinida</taxon>
        <taxon>Philodinidae</taxon>
        <taxon>Rotaria</taxon>
    </lineage>
</organism>
<reference evidence="3" key="1">
    <citation type="submission" date="2021-02" db="EMBL/GenBank/DDBJ databases">
        <authorList>
            <person name="Nowell W R."/>
        </authorList>
    </citation>
    <scope>NUCLEOTIDE SEQUENCE</scope>
</reference>
<dbReference type="UniPathway" id="UPA00143"/>
<dbReference type="GO" id="GO:0005829">
    <property type="term" value="C:cytosol"/>
    <property type="evidence" value="ECO:0007669"/>
    <property type="project" value="UniProtKB-UniRule"/>
</dbReference>
<dbReference type="PANTHER" id="PTHR12389:SF0">
    <property type="entry name" value="E3 UBIQUITIN-PROTEIN LIGASE LISTERIN"/>
    <property type="match status" value="1"/>
</dbReference>
<dbReference type="Proteomes" id="UP000663874">
    <property type="component" value="Unassembled WGS sequence"/>
</dbReference>
<dbReference type="GO" id="GO:0061630">
    <property type="term" value="F:ubiquitin protein ligase activity"/>
    <property type="evidence" value="ECO:0007669"/>
    <property type="project" value="UniProtKB-UniRule"/>
</dbReference>
<keyword evidence="1" id="KW-0479">Metal-binding</keyword>
<dbReference type="AlphaFoldDB" id="A0A819CFD1"/>
<evidence type="ECO:0000313" key="4">
    <source>
        <dbReference type="Proteomes" id="UP000663874"/>
    </source>
</evidence>
<keyword evidence="1" id="KW-0808">Transferase</keyword>
<comment type="catalytic activity">
    <reaction evidence="1">
        <text>S-ubiquitinyl-[E2 ubiquitin-conjugating enzyme]-L-cysteine + [acceptor protein]-L-lysine = [E2 ubiquitin-conjugating enzyme]-L-cysteine + N(6)-ubiquitinyl-[acceptor protein]-L-lysine.</text>
        <dbReference type="EC" id="2.3.2.27"/>
    </reaction>
</comment>
<dbReference type="EMBL" id="CAJOBE010002380">
    <property type="protein sequence ID" value="CAF3818318.1"/>
    <property type="molecule type" value="Genomic_DNA"/>
</dbReference>
<sequence>MSKRGTQRTRGNLKPTSSTKATATFLTHGISPLAFFSGELSISNGVDENNIDNDIDSDLRVILRKLTKKDSTTKIRAFNELRDYCDANESDDKIRVILPFFVSHYRKWSTDSDQRVRDECQSTFDTIGMRMKKNLSPHLKTILPIWLMAQCDSYAPAASKAKFLYTKLFNGQNKQAEAVYFARNEIMSTLTDEINQCSDVLKDRKENEMETDDAHERRLTQVLLALALFLNYLEANKRSDLTNHFKIIFDSGKFWKLDKIKSIQIQSSFYRCLYELINLIPDVIQEYKAKVIPLAFYSINETEPKLCPLIWDCLILCLDTFDDCWSLVNYQKAFLPKLYAFLRHACHGNVFGVKDCLLPLIEKIPKTVIDDNANYHFIENFFQSMEEGILSIKGRQQMNNVSSLLKAYMDCLLYILESHSTDQLGFLNERLLPLIRRLLTDKDCSIRSAFARQYVHFLSSIQSFRLYSDHLNNVLSLFHKLINPSSSINESNDLKYIFEQSAILFETILSPPKLKNLRFAATTTTTSSSTDLSSIDSTTFQTEDDDELDNNNQKEIYLIQFATDLCQYCFQFCIKYSDHSSFQHGLDLFTRLLNSSTSNNIEIIKKLTDAYDNTNTIPEIFYLNYAKPLMKIAIEQHCSLDHIVELTIQILNTFDSSEGVVERVLADLMQLESSRRFYFLLASIVCRYESSPSFHTWLQEHGVLEELLNMTASVTKSSENNDLNFPVSTEEFQLLSSLLCSSKPTQFLTSIQQEQIVYLACRLLEQQTPTLNESDIHNDLIQSIDHVAKHLFQNIDKTYDNQSTKNLFQLYLHNDINNLIRKNVTLSLHQRSIWLIALKQSNIIQNNIYNQLINIILSYISTQSDNDLFIDMIISICQDEILLSKKFYDILFQRIYLNDNFIYESWIYGIYHGWLLPDQTIDIKIENKKFSEYERLIDVQFICLLIIRQYELNSYIWLNNNDLIKNLILNYYLFQYRCINT</sequence>
<dbReference type="InterPro" id="IPR054476">
    <property type="entry name" value="Ltn1_N"/>
</dbReference>
<evidence type="ECO:0000313" key="3">
    <source>
        <dbReference type="EMBL" id="CAF3818318.1"/>
    </source>
</evidence>
<dbReference type="SUPFAM" id="SSF48371">
    <property type="entry name" value="ARM repeat"/>
    <property type="match status" value="1"/>
</dbReference>
<keyword evidence="1" id="KW-0862">Zinc</keyword>
<name>A0A819CFD1_9BILA</name>
<protein>
    <recommendedName>
        <fullName evidence="1">E3 ubiquitin-protein ligase listerin</fullName>
        <ecNumber evidence="1">2.3.2.27</ecNumber>
    </recommendedName>
    <alternativeName>
        <fullName evidence="1">RING-type E3 ubiquitin transferase listerin</fullName>
    </alternativeName>
</protein>
<proteinExistence type="inferred from homology"/>
<gene>
    <name evidence="3" type="ORF">FNK824_LOCUS15999</name>
</gene>
<dbReference type="EC" id="2.3.2.27" evidence="1"/>
<dbReference type="PANTHER" id="PTHR12389">
    <property type="entry name" value="ZINC FINGER PROTEIN 294"/>
    <property type="match status" value="1"/>
</dbReference>
<comment type="caution">
    <text evidence="3">The sequence shown here is derived from an EMBL/GenBank/DDBJ whole genome shotgun (WGS) entry which is preliminary data.</text>
</comment>
<keyword evidence="1" id="KW-0863">Zinc-finger</keyword>
<dbReference type="Pfam" id="PF22958">
    <property type="entry name" value="Ltn1_1st"/>
    <property type="match status" value="1"/>
</dbReference>
<comment type="pathway">
    <text evidence="1">Protein modification; protein ubiquitination.</text>
</comment>
<dbReference type="GO" id="GO:0016567">
    <property type="term" value="P:protein ubiquitination"/>
    <property type="evidence" value="ECO:0007669"/>
    <property type="project" value="UniProtKB-UniPathway"/>
</dbReference>
<dbReference type="InterPro" id="IPR016024">
    <property type="entry name" value="ARM-type_fold"/>
</dbReference>
<comment type="subunit">
    <text evidence="1">Component of the ribosome quality control complex (RQC).</text>
</comment>
<evidence type="ECO:0000259" key="2">
    <source>
        <dbReference type="Pfam" id="PF22958"/>
    </source>
</evidence>
<dbReference type="GO" id="GO:0008270">
    <property type="term" value="F:zinc ion binding"/>
    <property type="evidence" value="ECO:0007669"/>
    <property type="project" value="UniProtKB-KW"/>
</dbReference>
<dbReference type="Gene3D" id="1.25.10.10">
    <property type="entry name" value="Leucine-rich Repeat Variant"/>
    <property type="match status" value="1"/>
</dbReference>